<proteinExistence type="predicted"/>
<dbReference type="SUPFAM" id="SSF53098">
    <property type="entry name" value="Ribonuclease H-like"/>
    <property type="match status" value="1"/>
</dbReference>
<dbReference type="PANTHER" id="PTHR48475:SF2">
    <property type="entry name" value="RIBONUCLEASE H"/>
    <property type="match status" value="1"/>
</dbReference>
<feature type="non-terminal residue" evidence="1">
    <location>
        <position position="1"/>
    </location>
</feature>
<organism evidence="1 2">
    <name type="scientific">Mucuna pruriens</name>
    <name type="common">Velvet bean</name>
    <name type="synonym">Dolichos pruriens</name>
    <dbReference type="NCBI Taxonomy" id="157652"/>
    <lineage>
        <taxon>Eukaryota</taxon>
        <taxon>Viridiplantae</taxon>
        <taxon>Streptophyta</taxon>
        <taxon>Embryophyta</taxon>
        <taxon>Tracheophyta</taxon>
        <taxon>Spermatophyta</taxon>
        <taxon>Magnoliopsida</taxon>
        <taxon>eudicotyledons</taxon>
        <taxon>Gunneridae</taxon>
        <taxon>Pentapetalae</taxon>
        <taxon>rosids</taxon>
        <taxon>fabids</taxon>
        <taxon>Fabales</taxon>
        <taxon>Fabaceae</taxon>
        <taxon>Papilionoideae</taxon>
        <taxon>50 kb inversion clade</taxon>
        <taxon>NPAAA clade</taxon>
        <taxon>indigoferoid/millettioid clade</taxon>
        <taxon>Phaseoleae</taxon>
        <taxon>Mucuna</taxon>
    </lineage>
</organism>
<accession>A0A371GNU7</accession>
<dbReference type="EMBL" id="QJKJ01004917">
    <property type="protein sequence ID" value="RDX92239.1"/>
    <property type="molecule type" value="Genomic_DNA"/>
</dbReference>
<dbReference type="InterPro" id="IPR012337">
    <property type="entry name" value="RNaseH-like_sf"/>
</dbReference>
<reference evidence="1" key="1">
    <citation type="submission" date="2018-05" db="EMBL/GenBank/DDBJ databases">
        <title>Draft genome of Mucuna pruriens seed.</title>
        <authorList>
            <person name="Nnadi N.E."/>
            <person name="Vos R."/>
            <person name="Hasami M.H."/>
            <person name="Devisetty U.K."/>
            <person name="Aguiy J.C."/>
        </authorList>
    </citation>
    <scope>NUCLEOTIDE SEQUENCE [LARGE SCALE GENOMIC DNA]</scope>
    <source>
        <strain evidence="1">JCA_2017</strain>
    </source>
</reference>
<name>A0A371GNU7_MUCPR</name>
<keyword evidence="2" id="KW-1185">Reference proteome</keyword>
<dbReference type="PANTHER" id="PTHR48475">
    <property type="entry name" value="RIBONUCLEASE H"/>
    <property type="match status" value="1"/>
</dbReference>
<dbReference type="Gene3D" id="3.30.420.10">
    <property type="entry name" value="Ribonuclease H-like superfamily/Ribonuclease H"/>
    <property type="match status" value="2"/>
</dbReference>
<dbReference type="AlphaFoldDB" id="A0A371GNU7"/>
<dbReference type="GO" id="GO:0003676">
    <property type="term" value="F:nucleic acid binding"/>
    <property type="evidence" value="ECO:0007669"/>
    <property type="project" value="InterPro"/>
</dbReference>
<dbReference type="InterPro" id="IPR036397">
    <property type="entry name" value="RNaseH_sf"/>
</dbReference>
<evidence type="ECO:0000313" key="2">
    <source>
        <dbReference type="Proteomes" id="UP000257109"/>
    </source>
</evidence>
<dbReference type="Proteomes" id="UP000257109">
    <property type="component" value="Unassembled WGS sequence"/>
</dbReference>
<comment type="caution">
    <text evidence="1">The sequence shown here is derived from an EMBL/GenBank/DDBJ whole genome shotgun (WGS) entry which is preliminary data.</text>
</comment>
<protein>
    <recommendedName>
        <fullName evidence="3">Integrase catalytic domain-containing protein</fullName>
    </recommendedName>
</protein>
<dbReference type="Gene3D" id="1.10.340.70">
    <property type="match status" value="1"/>
</dbReference>
<gene>
    <name evidence="1" type="ORF">CR513_25656</name>
</gene>
<sequence>MCPENKMKGLTYCRSWPIHRKRVNRVCYIREKRTWISPFLEHLKEDLFPSNAAKAKKLVKEASKYTLVGQQLYRRDFSFPLLRCMDEEEFEYVIWEVHEDVYRTHKGGRALASKSTRGGYYCPTLNMTAWSTARVVSLYHITLAIYKWGVDTLGPFPTAPGQIKYLIVVVDYFTKWVEAEPIATISFASRSTENFCAQLKIKQLFTSVEHPQSNGQPEVTNKVILRGLQKCLEKAKGR</sequence>
<evidence type="ECO:0000313" key="1">
    <source>
        <dbReference type="EMBL" id="RDX92239.1"/>
    </source>
</evidence>
<evidence type="ECO:0008006" key="3">
    <source>
        <dbReference type="Google" id="ProtNLM"/>
    </source>
</evidence>